<dbReference type="OrthoDB" id="4638237at2"/>
<name>A0A100W3A3_9MYCO</name>
<comment type="caution">
    <text evidence="2">The sequence shown here is derived from an EMBL/GenBank/DDBJ whole genome shotgun (WGS) entry which is preliminary data.</text>
</comment>
<feature type="compositionally biased region" description="Polar residues" evidence="1">
    <location>
        <begin position="62"/>
        <end position="76"/>
    </location>
</feature>
<feature type="region of interest" description="Disordered" evidence="1">
    <location>
        <begin position="59"/>
        <end position="84"/>
    </location>
</feature>
<evidence type="ECO:0000313" key="2">
    <source>
        <dbReference type="EMBL" id="GAS90838.1"/>
    </source>
</evidence>
<reference evidence="3" key="1">
    <citation type="journal article" date="2016" name="Genome Announc.">
        <title>Draft Genome Sequences of Five Rapidly Growing Mycobacterium Species, M. thermoresistibile, M. fortuitum subsp. acetamidolyticum, M. canariasense, M. brisbanense, and M. novocastrense.</title>
        <authorList>
            <person name="Katahira K."/>
            <person name="Ogura Y."/>
            <person name="Gotoh Y."/>
            <person name="Hayashi T."/>
        </authorList>
    </citation>
    <scope>NUCLEOTIDE SEQUENCE [LARGE SCALE GENOMIC DNA]</scope>
    <source>
        <strain evidence="3">JCM15654</strain>
    </source>
</reference>
<evidence type="ECO:0000313" key="3">
    <source>
        <dbReference type="Proteomes" id="UP000069620"/>
    </source>
</evidence>
<dbReference type="RefSeq" id="WP_062830999.1">
    <property type="nucleotide sequence ID" value="NZ_BCSX01000044.1"/>
</dbReference>
<dbReference type="EMBL" id="BCSX01000044">
    <property type="protein sequence ID" value="GAS90838.1"/>
    <property type="molecule type" value="Genomic_DNA"/>
</dbReference>
<dbReference type="AlphaFoldDB" id="A0A100W3A3"/>
<accession>A0A100W3A3</accession>
<proteinExistence type="predicted"/>
<reference evidence="3" key="2">
    <citation type="submission" date="2016-02" db="EMBL/GenBank/DDBJ databases">
        <title>Draft genome sequence of five rapidly growing Mycobacterium species.</title>
        <authorList>
            <person name="Katahira K."/>
            <person name="Gotou Y."/>
            <person name="Iida K."/>
            <person name="Ogura Y."/>
            <person name="Hayashi T."/>
        </authorList>
    </citation>
    <scope>NUCLEOTIDE SEQUENCE [LARGE SCALE GENOMIC DNA]</scope>
    <source>
        <strain evidence="3">JCM15654</strain>
    </source>
</reference>
<protein>
    <submittedName>
        <fullName evidence="2">Uncharacterized protein</fullName>
    </submittedName>
</protein>
<keyword evidence="3" id="KW-1185">Reference proteome</keyword>
<evidence type="ECO:0000256" key="1">
    <source>
        <dbReference type="SAM" id="MobiDB-lite"/>
    </source>
</evidence>
<dbReference type="Proteomes" id="UP000069620">
    <property type="component" value="Unassembled WGS sequence"/>
</dbReference>
<gene>
    <name evidence="2" type="ORF">RMCB_4934</name>
</gene>
<sequence>MANELQVDAAGLRSASASSYTISGTLAGGVSNAASSSQPSSAGIAAVNAALASVRGRHANRITGQSDAMSTSSARYDTTDSDGSDAITVVSV</sequence>
<organism evidence="2 3">
    <name type="scientific">Mycolicibacterium brisbanense</name>
    <dbReference type="NCBI Taxonomy" id="146020"/>
    <lineage>
        <taxon>Bacteria</taxon>
        <taxon>Bacillati</taxon>
        <taxon>Actinomycetota</taxon>
        <taxon>Actinomycetes</taxon>
        <taxon>Mycobacteriales</taxon>
        <taxon>Mycobacteriaceae</taxon>
        <taxon>Mycolicibacterium</taxon>
    </lineage>
</organism>